<reference evidence="1" key="1">
    <citation type="submission" date="2020-05" db="EMBL/GenBank/DDBJ databases">
        <title>Phylogenomic resolution of chytrid fungi.</title>
        <authorList>
            <person name="Stajich J.E."/>
            <person name="Amses K."/>
            <person name="Simmons R."/>
            <person name="Seto K."/>
            <person name="Myers J."/>
            <person name="Bonds A."/>
            <person name="Quandt C.A."/>
            <person name="Barry K."/>
            <person name="Liu P."/>
            <person name="Grigoriev I."/>
            <person name="Longcore J.E."/>
            <person name="James T.Y."/>
        </authorList>
    </citation>
    <scope>NUCLEOTIDE SEQUENCE</scope>
    <source>
        <strain evidence="1">JEL0513</strain>
    </source>
</reference>
<gene>
    <name evidence="1" type="ORF">HK100_005595</name>
</gene>
<dbReference type="AlphaFoldDB" id="A0AAD5T6G5"/>
<dbReference type="Proteomes" id="UP001211907">
    <property type="component" value="Unassembled WGS sequence"/>
</dbReference>
<sequence>MSLPASSATSGFVVRAHLNNTSSIFTVSNVIEILSPTTGESPTRKDQSFHSPGNLQISAIACVPGSNDAIVSGTFVGDYLSLPKQSSEKSIVLHGNDLTVVAFIARLAETGGFIWGTSFPVYSSSSFSYYMNSTNEATETSKSERKDSHDDIKTLANLNTLLPVKLTFDAHGNIVVAGTFFGSLNIGLNVSLERIPSGTVKSLGILSGSSTRSNIDISNFNGYSQIMGGLKVLPVGEIIGSDNKTTCGYFESSISLRKKLEKSEFVSNESEYISRVNFVTDLSNSGSTNAGVTLPAFISDFSVKIASIASNSPDFIHISSSINDEKSVSEILKGIQFEGEGPFNYLISLASQSEIPFAISIIPPPPEFANFKKKNLQISGPVQIRAISQSNLFAYSNLDSLAKQRQPNSGVWIGILDLTKMTTYAEGFIRLPEIGSAPTKSTNSIVLESSSITTQVPAAAETATSPGLKSLLTSESQVSSEAKNEELIDFPHAAENVPVPGDTKIDIPVEPVEKIVDEEAVDVQPEEEGEEVVQESIEENDLFFIGVEYYLSIRAAVTSSGDNEPRTSSFINRIMTNLFNPGASINRGHYQMTALKDEDDESLIASSSSQNHVVSIPKFGNNIFASVQRRASRDVQSSENSIVHQNETDAVEMAAVGAPDGWEWNEEW</sequence>
<accession>A0AAD5T6G5</accession>
<evidence type="ECO:0000313" key="1">
    <source>
        <dbReference type="EMBL" id="KAJ3132163.1"/>
    </source>
</evidence>
<name>A0AAD5T6G5_9FUNG</name>
<dbReference type="EMBL" id="JADGJH010000261">
    <property type="protein sequence ID" value="KAJ3132163.1"/>
    <property type="molecule type" value="Genomic_DNA"/>
</dbReference>
<proteinExistence type="predicted"/>
<keyword evidence="2" id="KW-1185">Reference proteome</keyword>
<organism evidence="1 2">
    <name type="scientific">Physocladia obscura</name>
    <dbReference type="NCBI Taxonomy" id="109957"/>
    <lineage>
        <taxon>Eukaryota</taxon>
        <taxon>Fungi</taxon>
        <taxon>Fungi incertae sedis</taxon>
        <taxon>Chytridiomycota</taxon>
        <taxon>Chytridiomycota incertae sedis</taxon>
        <taxon>Chytridiomycetes</taxon>
        <taxon>Chytridiales</taxon>
        <taxon>Chytriomycetaceae</taxon>
        <taxon>Physocladia</taxon>
    </lineage>
</organism>
<evidence type="ECO:0000313" key="2">
    <source>
        <dbReference type="Proteomes" id="UP001211907"/>
    </source>
</evidence>
<protein>
    <submittedName>
        <fullName evidence="1">Uncharacterized protein</fullName>
    </submittedName>
</protein>
<comment type="caution">
    <text evidence="1">The sequence shown here is derived from an EMBL/GenBank/DDBJ whole genome shotgun (WGS) entry which is preliminary data.</text>
</comment>